<dbReference type="Pfam" id="PF04290">
    <property type="entry name" value="DctQ"/>
    <property type="match status" value="1"/>
</dbReference>
<dbReference type="GO" id="GO:0022857">
    <property type="term" value="F:transmembrane transporter activity"/>
    <property type="evidence" value="ECO:0007669"/>
    <property type="project" value="UniProtKB-UniRule"/>
</dbReference>
<evidence type="ECO:0000256" key="2">
    <source>
        <dbReference type="ARBA" id="ARBA00022448"/>
    </source>
</evidence>
<keyword evidence="4 9" id="KW-0997">Cell inner membrane</keyword>
<evidence type="ECO:0000313" key="12">
    <source>
        <dbReference type="Proteomes" id="UP001315686"/>
    </source>
</evidence>
<comment type="caution">
    <text evidence="11">The sequence shown here is derived from an EMBL/GenBank/DDBJ whole genome shotgun (WGS) entry which is preliminary data.</text>
</comment>
<keyword evidence="3" id="KW-1003">Cell membrane</keyword>
<evidence type="ECO:0000256" key="4">
    <source>
        <dbReference type="ARBA" id="ARBA00022519"/>
    </source>
</evidence>
<evidence type="ECO:0000256" key="1">
    <source>
        <dbReference type="ARBA" id="ARBA00004429"/>
    </source>
</evidence>
<evidence type="ECO:0000259" key="10">
    <source>
        <dbReference type="Pfam" id="PF04290"/>
    </source>
</evidence>
<evidence type="ECO:0000256" key="8">
    <source>
        <dbReference type="ARBA" id="ARBA00038436"/>
    </source>
</evidence>
<feature type="domain" description="Tripartite ATP-independent periplasmic transporters DctQ component" evidence="10">
    <location>
        <begin position="25"/>
        <end position="154"/>
    </location>
</feature>
<comment type="subunit">
    <text evidence="9">The complex comprises the extracytoplasmic solute receptor protein and the two transmembrane proteins.</text>
</comment>
<dbReference type="GO" id="GO:0015740">
    <property type="term" value="P:C4-dicarboxylate transport"/>
    <property type="evidence" value="ECO:0007669"/>
    <property type="project" value="TreeGrafter"/>
</dbReference>
<comment type="subcellular location">
    <subcellularLocation>
        <location evidence="1 9">Cell inner membrane</location>
        <topology evidence="1 9">Multi-pass membrane protein</topology>
    </subcellularLocation>
</comment>
<keyword evidence="7 9" id="KW-0472">Membrane</keyword>
<dbReference type="PANTHER" id="PTHR35011">
    <property type="entry name" value="2,3-DIKETO-L-GULONATE TRAP TRANSPORTER SMALL PERMEASE PROTEIN YIAM"/>
    <property type="match status" value="1"/>
</dbReference>
<evidence type="ECO:0000313" key="11">
    <source>
        <dbReference type="EMBL" id="MBT0959113.1"/>
    </source>
</evidence>
<keyword evidence="5 9" id="KW-0812">Transmembrane</keyword>
<evidence type="ECO:0000256" key="9">
    <source>
        <dbReference type="RuleBase" id="RU369079"/>
    </source>
</evidence>
<reference evidence="11 12" key="1">
    <citation type="journal article" date="2021" name="Arch. Microbiol.">
        <title>Harenicola maris gen. nov., sp. nov. isolated from the Sea of Japan shallow sediments.</title>
        <authorList>
            <person name="Romanenko L.A."/>
            <person name="Kurilenko V.V."/>
            <person name="Chernysheva N.Y."/>
            <person name="Tekutyeva L.A."/>
            <person name="Velansky P.V."/>
            <person name="Svetashev V.I."/>
            <person name="Isaeva M.P."/>
        </authorList>
    </citation>
    <scope>NUCLEOTIDE SEQUENCE [LARGE SCALE GENOMIC DNA]</scope>
    <source>
        <strain evidence="11 12">KMM 3653</strain>
    </source>
</reference>
<keyword evidence="6 9" id="KW-1133">Transmembrane helix</keyword>
<feature type="transmembrane region" description="Helical" evidence="9">
    <location>
        <begin position="12"/>
        <end position="33"/>
    </location>
</feature>
<proteinExistence type="inferred from homology"/>
<evidence type="ECO:0000256" key="5">
    <source>
        <dbReference type="ARBA" id="ARBA00022692"/>
    </source>
</evidence>
<evidence type="ECO:0000256" key="3">
    <source>
        <dbReference type="ARBA" id="ARBA00022475"/>
    </source>
</evidence>
<evidence type="ECO:0000256" key="7">
    <source>
        <dbReference type="ARBA" id="ARBA00023136"/>
    </source>
</evidence>
<feature type="transmembrane region" description="Helical" evidence="9">
    <location>
        <begin position="53"/>
        <end position="70"/>
    </location>
</feature>
<keyword evidence="12" id="KW-1185">Reference proteome</keyword>
<comment type="function">
    <text evidence="9">Part of the tripartite ATP-independent periplasmic (TRAP) transport system.</text>
</comment>
<feature type="transmembrane region" description="Helical" evidence="9">
    <location>
        <begin position="129"/>
        <end position="150"/>
    </location>
</feature>
<dbReference type="EMBL" id="JADQAZ010000003">
    <property type="protein sequence ID" value="MBT0959113.1"/>
    <property type="molecule type" value="Genomic_DNA"/>
</dbReference>
<keyword evidence="2 9" id="KW-0813">Transport</keyword>
<name>A0AAP2G5M6_9RHOB</name>
<sequence length="164" mass="18329">MVGRILEGFCQGLRIVLGILVALLAVPVGMQVISRYTGIIPTFLWTEELSTFIFVWVVMIGSMVAVWEGTHFDVHVIPDAKRPLMVLLQKGIVLVLVGLFAVLFAWYGIEYAKFGSLQQSVMMRANLMVTYISVPIAGAVWAVFVFYRLYEVVQAYRCSARSSS</sequence>
<dbReference type="InterPro" id="IPR055348">
    <property type="entry name" value="DctQ"/>
</dbReference>
<feature type="transmembrane region" description="Helical" evidence="9">
    <location>
        <begin position="91"/>
        <end position="109"/>
    </location>
</feature>
<evidence type="ECO:0000256" key="6">
    <source>
        <dbReference type="ARBA" id="ARBA00022989"/>
    </source>
</evidence>
<dbReference type="Proteomes" id="UP001315686">
    <property type="component" value="Unassembled WGS sequence"/>
</dbReference>
<dbReference type="PANTHER" id="PTHR35011:SF2">
    <property type="entry name" value="2,3-DIKETO-L-GULONATE TRAP TRANSPORTER SMALL PERMEASE PROTEIN YIAM"/>
    <property type="match status" value="1"/>
</dbReference>
<dbReference type="GO" id="GO:0005886">
    <property type="term" value="C:plasma membrane"/>
    <property type="evidence" value="ECO:0007669"/>
    <property type="project" value="UniProtKB-SubCell"/>
</dbReference>
<protein>
    <recommendedName>
        <fullName evidence="9">TRAP transporter small permease protein</fullName>
    </recommendedName>
</protein>
<comment type="similarity">
    <text evidence="8 9">Belongs to the TRAP transporter small permease family.</text>
</comment>
<accession>A0AAP2G5M6</accession>
<gene>
    <name evidence="11" type="ORF">IV417_17130</name>
</gene>
<dbReference type="InterPro" id="IPR007387">
    <property type="entry name" value="TRAP_DctQ"/>
</dbReference>
<dbReference type="AlphaFoldDB" id="A0AAP2G5M6"/>
<organism evidence="11 12">
    <name type="scientific">Harenicola maris</name>
    <dbReference type="NCBI Taxonomy" id="2841044"/>
    <lineage>
        <taxon>Bacteria</taxon>
        <taxon>Pseudomonadati</taxon>
        <taxon>Pseudomonadota</taxon>
        <taxon>Alphaproteobacteria</taxon>
        <taxon>Rhodobacterales</taxon>
        <taxon>Paracoccaceae</taxon>
        <taxon>Harenicola</taxon>
    </lineage>
</organism>